<organism evidence="9 10">
    <name type="scientific">Nocardia fluminea</name>
    <dbReference type="NCBI Taxonomy" id="134984"/>
    <lineage>
        <taxon>Bacteria</taxon>
        <taxon>Bacillati</taxon>
        <taxon>Actinomycetota</taxon>
        <taxon>Actinomycetes</taxon>
        <taxon>Mycobacteriales</taxon>
        <taxon>Nocardiaceae</taxon>
        <taxon>Nocardia</taxon>
    </lineage>
</organism>
<comment type="cofactor">
    <cofactor evidence="1">
        <name>[3Fe-4S] cluster</name>
        <dbReference type="ChEBI" id="CHEBI:21137"/>
    </cofactor>
</comment>
<proteinExistence type="predicted"/>
<dbReference type="Proteomes" id="UP000233766">
    <property type="component" value="Unassembled WGS sequence"/>
</dbReference>
<evidence type="ECO:0000313" key="9">
    <source>
        <dbReference type="EMBL" id="PKV78128.1"/>
    </source>
</evidence>
<comment type="function">
    <text evidence="8">Ferredoxins are iron-sulfur proteins that transfer electrons in a wide variety of metabolic reactions.</text>
</comment>
<evidence type="ECO:0000313" key="10">
    <source>
        <dbReference type="Proteomes" id="UP000233766"/>
    </source>
</evidence>
<dbReference type="PANTHER" id="PTHR36923:SF3">
    <property type="entry name" value="FERREDOXIN"/>
    <property type="match status" value="1"/>
</dbReference>
<evidence type="ECO:0000256" key="4">
    <source>
        <dbReference type="ARBA" id="ARBA00022982"/>
    </source>
</evidence>
<keyword evidence="2 8" id="KW-0813">Transport</keyword>
<evidence type="ECO:0000256" key="2">
    <source>
        <dbReference type="ARBA" id="ARBA00022448"/>
    </source>
</evidence>
<dbReference type="PANTHER" id="PTHR36923">
    <property type="entry name" value="FERREDOXIN"/>
    <property type="match status" value="1"/>
</dbReference>
<reference evidence="9 10" key="1">
    <citation type="submission" date="2017-12" db="EMBL/GenBank/DDBJ databases">
        <title>Sequencing the genomes of 1000 Actinobacteria strains.</title>
        <authorList>
            <person name="Klenk H.-P."/>
        </authorList>
    </citation>
    <scope>NUCLEOTIDE SEQUENCE [LARGE SCALE GENOMIC DNA]</scope>
    <source>
        <strain evidence="9 10">DSM 44489</strain>
    </source>
</reference>
<evidence type="ECO:0000256" key="8">
    <source>
        <dbReference type="RuleBase" id="RU368020"/>
    </source>
</evidence>
<name>A0A2N3V935_9NOCA</name>
<keyword evidence="7" id="KW-0003">3Fe-4S</keyword>
<dbReference type="GO" id="GO:0005506">
    <property type="term" value="F:iron ion binding"/>
    <property type="evidence" value="ECO:0007669"/>
    <property type="project" value="UniProtKB-UniRule"/>
</dbReference>
<keyword evidence="10" id="KW-1185">Reference proteome</keyword>
<accession>A0A2N3V935</accession>
<dbReference type="InterPro" id="IPR051269">
    <property type="entry name" value="Fe-S_cluster_ET"/>
</dbReference>
<evidence type="ECO:0000256" key="6">
    <source>
        <dbReference type="ARBA" id="ARBA00023014"/>
    </source>
</evidence>
<evidence type="ECO:0000256" key="7">
    <source>
        <dbReference type="ARBA" id="ARBA00023291"/>
    </source>
</evidence>
<keyword evidence="3 8" id="KW-0479">Metal-binding</keyword>
<keyword evidence="5 8" id="KW-0408">Iron</keyword>
<comment type="caution">
    <text evidence="9">The sequence shown here is derived from an EMBL/GenBank/DDBJ whole genome shotgun (WGS) entry which is preliminary data.</text>
</comment>
<dbReference type="PRINTS" id="PR00352">
    <property type="entry name" value="3FE4SFRDOXIN"/>
</dbReference>
<gene>
    <name evidence="9" type="ORF">ATK86_2490</name>
</gene>
<dbReference type="GO" id="GO:0009055">
    <property type="term" value="F:electron transfer activity"/>
    <property type="evidence" value="ECO:0007669"/>
    <property type="project" value="UniProtKB-UniRule"/>
</dbReference>
<dbReference type="SUPFAM" id="SSF54862">
    <property type="entry name" value="4Fe-4S ferredoxins"/>
    <property type="match status" value="1"/>
</dbReference>
<dbReference type="Pfam" id="PF13459">
    <property type="entry name" value="Fer4_15"/>
    <property type="match status" value="1"/>
</dbReference>
<dbReference type="GO" id="GO:0051538">
    <property type="term" value="F:3 iron, 4 sulfur cluster binding"/>
    <property type="evidence" value="ECO:0007669"/>
    <property type="project" value="UniProtKB-KW"/>
</dbReference>
<dbReference type="AlphaFoldDB" id="A0A2N3V935"/>
<dbReference type="EMBL" id="PJMW01000002">
    <property type="protein sequence ID" value="PKV78128.1"/>
    <property type="molecule type" value="Genomic_DNA"/>
</dbReference>
<dbReference type="InterPro" id="IPR001080">
    <property type="entry name" value="3Fe4S_ferredoxin"/>
</dbReference>
<evidence type="ECO:0000256" key="3">
    <source>
        <dbReference type="ARBA" id="ARBA00022723"/>
    </source>
</evidence>
<protein>
    <recommendedName>
        <fullName evidence="8">Ferredoxin</fullName>
    </recommendedName>
</protein>
<sequence>MISPLFRFGDGAVWVSVAKTAWKEVLMKIIVDFDRCEANGVCVGIAPDMFELDDDDMLTVAEGDVAPDRLADAEEAVAQCPKAALRLA</sequence>
<keyword evidence="4 8" id="KW-0249">Electron transport</keyword>
<evidence type="ECO:0000256" key="1">
    <source>
        <dbReference type="ARBA" id="ARBA00001927"/>
    </source>
</evidence>
<evidence type="ECO:0000256" key="5">
    <source>
        <dbReference type="ARBA" id="ARBA00023004"/>
    </source>
</evidence>
<keyword evidence="6 8" id="KW-0411">Iron-sulfur</keyword>
<dbReference type="Gene3D" id="3.30.70.20">
    <property type="match status" value="1"/>
</dbReference>